<dbReference type="Proteomes" id="UP000663846">
    <property type="component" value="Unassembled WGS sequence"/>
</dbReference>
<dbReference type="GO" id="GO:0005506">
    <property type="term" value="F:iron ion binding"/>
    <property type="evidence" value="ECO:0007669"/>
    <property type="project" value="InterPro"/>
</dbReference>
<proteinExistence type="inferred from homology"/>
<evidence type="ECO:0000256" key="6">
    <source>
        <dbReference type="ARBA" id="ARBA00023004"/>
    </source>
</evidence>
<dbReference type="GO" id="GO:0004497">
    <property type="term" value="F:monooxygenase activity"/>
    <property type="evidence" value="ECO:0007669"/>
    <property type="project" value="UniProtKB-KW"/>
</dbReference>
<dbReference type="Gene3D" id="1.10.630.10">
    <property type="entry name" value="Cytochrome P450"/>
    <property type="match status" value="1"/>
</dbReference>
<dbReference type="InterPro" id="IPR001128">
    <property type="entry name" value="Cyt_P450"/>
</dbReference>
<keyword evidence="7 9" id="KW-0503">Monooxygenase</keyword>
<dbReference type="InterPro" id="IPR036396">
    <property type="entry name" value="Cyt_P450_sf"/>
</dbReference>
<dbReference type="GO" id="GO:0016705">
    <property type="term" value="F:oxidoreductase activity, acting on paired donors, with incorporation or reduction of molecular oxygen"/>
    <property type="evidence" value="ECO:0007669"/>
    <property type="project" value="InterPro"/>
</dbReference>
<evidence type="ECO:0000256" key="5">
    <source>
        <dbReference type="ARBA" id="ARBA00023002"/>
    </source>
</evidence>
<gene>
    <name evidence="10" type="ORF">RDB_LOCUS96296</name>
</gene>
<dbReference type="Pfam" id="PF00067">
    <property type="entry name" value="p450"/>
    <property type="match status" value="1"/>
</dbReference>
<dbReference type="AlphaFoldDB" id="A0A8H2XJ31"/>
<evidence type="ECO:0000313" key="10">
    <source>
        <dbReference type="EMBL" id="CAE6425284.1"/>
    </source>
</evidence>
<dbReference type="SUPFAM" id="SSF48264">
    <property type="entry name" value="Cytochrome P450"/>
    <property type="match status" value="1"/>
</dbReference>
<evidence type="ECO:0000256" key="1">
    <source>
        <dbReference type="ARBA" id="ARBA00001971"/>
    </source>
</evidence>
<keyword evidence="6 8" id="KW-0408">Iron</keyword>
<evidence type="ECO:0008006" key="12">
    <source>
        <dbReference type="Google" id="ProtNLM"/>
    </source>
</evidence>
<dbReference type="PRINTS" id="PR00463">
    <property type="entry name" value="EP450I"/>
</dbReference>
<evidence type="ECO:0000256" key="9">
    <source>
        <dbReference type="RuleBase" id="RU000461"/>
    </source>
</evidence>
<protein>
    <recommendedName>
        <fullName evidence="12">Cytochrome P450</fullName>
    </recommendedName>
</protein>
<sequence length="499" mass="57129">MMEILPKSPVSAALSVAALWTFVRYLQMLRVGRKYGADQYMVVSEETLLVFPEFSRAGKDAYMQVAMTNLRPNVYIADPQAIKAIAMQKQHYVKDVEYLDQFIGNYGQSLAMVEGEVWKRQRKETQRAFNEKNIRLVWSETQEVMQRLFKIWDSKGDDEVRIGNIPDMTEMLALLVISMAGFGRRISWDPADDKVPEGRQMSFSNALRTVSKNLIFRNVTTAFSEFGEYLTNMVALGRKSSEFTGDELQDEPQAQLAPDSLFNILLSSNDENAENEQKGLDDREVAGNIFLFLFAGHETTAHTLSFCLGLLALYPEVQQEVYAQIEQFIKSHGKLEYSKLNEINLVECVFWEGLRMYPVDSVVSVARNGPGADENLREDFFIPEGANIWLSFAAVHYNPTYWPEPEKFRPKRFLEPYNKDAFLAFSTGSRSCIGRRFAEIEGIVALALLIERYEIKVDEEKFPTIPGESILEREARLLNPMQEATIAPMRVPLVFKRRF</sequence>
<name>A0A8H2XJ31_9AGAM</name>
<evidence type="ECO:0000256" key="3">
    <source>
        <dbReference type="ARBA" id="ARBA00022617"/>
    </source>
</evidence>
<evidence type="ECO:0000256" key="7">
    <source>
        <dbReference type="ARBA" id="ARBA00023033"/>
    </source>
</evidence>
<dbReference type="InterPro" id="IPR017972">
    <property type="entry name" value="Cyt_P450_CS"/>
</dbReference>
<evidence type="ECO:0000313" key="11">
    <source>
        <dbReference type="Proteomes" id="UP000663846"/>
    </source>
</evidence>
<keyword evidence="5 9" id="KW-0560">Oxidoreductase</keyword>
<reference evidence="10" key="1">
    <citation type="submission" date="2021-01" db="EMBL/GenBank/DDBJ databases">
        <authorList>
            <person name="Kaushik A."/>
        </authorList>
    </citation>
    <scope>NUCLEOTIDE SEQUENCE</scope>
    <source>
        <strain evidence="10">AG1-1C</strain>
    </source>
</reference>
<feature type="binding site" description="axial binding residue" evidence="8">
    <location>
        <position position="432"/>
    </location>
    <ligand>
        <name>heme</name>
        <dbReference type="ChEBI" id="CHEBI:30413"/>
    </ligand>
    <ligandPart>
        <name>Fe</name>
        <dbReference type="ChEBI" id="CHEBI:18248"/>
    </ligandPart>
</feature>
<keyword evidence="3 8" id="KW-0349">Heme</keyword>
<dbReference type="EMBL" id="CAJMWS010000324">
    <property type="protein sequence ID" value="CAE6425284.1"/>
    <property type="molecule type" value="Genomic_DNA"/>
</dbReference>
<organism evidence="10 11">
    <name type="scientific">Rhizoctonia solani</name>
    <dbReference type="NCBI Taxonomy" id="456999"/>
    <lineage>
        <taxon>Eukaryota</taxon>
        <taxon>Fungi</taxon>
        <taxon>Dikarya</taxon>
        <taxon>Basidiomycota</taxon>
        <taxon>Agaricomycotina</taxon>
        <taxon>Agaricomycetes</taxon>
        <taxon>Cantharellales</taxon>
        <taxon>Ceratobasidiaceae</taxon>
        <taxon>Rhizoctonia</taxon>
    </lineage>
</organism>
<comment type="caution">
    <text evidence="10">The sequence shown here is derived from an EMBL/GenBank/DDBJ whole genome shotgun (WGS) entry which is preliminary data.</text>
</comment>
<dbReference type="PROSITE" id="PS00086">
    <property type="entry name" value="CYTOCHROME_P450"/>
    <property type="match status" value="1"/>
</dbReference>
<comment type="similarity">
    <text evidence="2 9">Belongs to the cytochrome P450 family.</text>
</comment>
<dbReference type="GO" id="GO:0020037">
    <property type="term" value="F:heme binding"/>
    <property type="evidence" value="ECO:0007669"/>
    <property type="project" value="InterPro"/>
</dbReference>
<dbReference type="PRINTS" id="PR00385">
    <property type="entry name" value="P450"/>
</dbReference>
<accession>A0A8H2XJ31</accession>
<keyword evidence="4 8" id="KW-0479">Metal-binding</keyword>
<evidence type="ECO:0000256" key="2">
    <source>
        <dbReference type="ARBA" id="ARBA00010617"/>
    </source>
</evidence>
<evidence type="ECO:0000256" key="8">
    <source>
        <dbReference type="PIRSR" id="PIRSR602401-1"/>
    </source>
</evidence>
<dbReference type="InterPro" id="IPR050476">
    <property type="entry name" value="Insect_CytP450_Detox"/>
</dbReference>
<comment type="cofactor">
    <cofactor evidence="1 8">
        <name>heme</name>
        <dbReference type="ChEBI" id="CHEBI:30413"/>
    </cofactor>
</comment>
<dbReference type="PANTHER" id="PTHR24292">
    <property type="entry name" value="CYTOCHROME P450"/>
    <property type="match status" value="1"/>
</dbReference>
<dbReference type="InterPro" id="IPR002401">
    <property type="entry name" value="Cyt_P450_E_grp-I"/>
</dbReference>
<dbReference type="PANTHER" id="PTHR24292:SF102">
    <property type="entry name" value="CYTOCHROME P450 FAMILY-RELATED"/>
    <property type="match status" value="1"/>
</dbReference>
<evidence type="ECO:0000256" key="4">
    <source>
        <dbReference type="ARBA" id="ARBA00022723"/>
    </source>
</evidence>